<dbReference type="AlphaFoldDB" id="A0A4Z0D3K2"/>
<evidence type="ECO:0000256" key="2">
    <source>
        <dbReference type="ARBA" id="ARBA00022670"/>
    </source>
</evidence>
<accession>A0A4Z0D3K2</accession>
<dbReference type="SUPFAM" id="SSF82171">
    <property type="entry name" value="DPP6 N-terminal domain-like"/>
    <property type="match status" value="1"/>
</dbReference>
<reference evidence="5 6" key="1">
    <citation type="submission" date="2019-03" db="EMBL/GenBank/DDBJ databases">
        <title>Draft genome sequence data and analysis of a Fermenting Bacterium, Soehngenia longevitae strain 1933PT, isolated from petroleum reservoir in Azerbaijan.</title>
        <authorList>
            <person name="Grouzdev D.S."/>
            <person name="Bidzhieva S.K."/>
            <person name="Sokolova D.S."/>
            <person name="Tourova T.P."/>
            <person name="Poltaraus A.B."/>
            <person name="Nazina T.N."/>
        </authorList>
    </citation>
    <scope>NUCLEOTIDE SEQUENCE [LARGE SCALE GENOMIC DNA]</scope>
    <source>
        <strain evidence="5 6">1933P</strain>
    </source>
</reference>
<name>A0A4Z0D3K2_9FIRM</name>
<gene>
    <name evidence="5" type="ORF">E4100_06700</name>
</gene>
<evidence type="ECO:0000259" key="4">
    <source>
        <dbReference type="Pfam" id="PF00326"/>
    </source>
</evidence>
<dbReference type="Proteomes" id="UP000298381">
    <property type="component" value="Unassembled WGS sequence"/>
</dbReference>
<organism evidence="5 6">
    <name type="scientific">Soehngenia longivitae</name>
    <dbReference type="NCBI Taxonomy" id="2562294"/>
    <lineage>
        <taxon>Bacteria</taxon>
        <taxon>Bacillati</taxon>
        <taxon>Bacillota</taxon>
        <taxon>Tissierellia</taxon>
        <taxon>Tissierellales</taxon>
        <taxon>Tissierellaceae</taxon>
        <taxon>Soehngenia</taxon>
    </lineage>
</organism>
<evidence type="ECO:0000256" key="1">
    <source>
        <dbReference type="ARBA" id="ARBA00010040"/>
    </source>
</evidence>
<dbReference type="EMBL" id="SRIB01000008">
    <property type="protein sequence ID" value="TFZ39948.1"/>
    <property type="molecule type" value="Genomic_DNA"/>
</dbReference>
<keyword evidence="6" id="KW-1185">Reference proteome</keyword>
<protein>
    <submittedName>
        <fullName evidence="5">S9 family peptidase</fullName>
    </submittedName>
</protein>
<dbReference type="GO" id="GO:0006508">
    <property type="term" value="P:proteolysis"/>
    <property type="evidence" value="ECO:0007669"/>
    <property type="project" value="UniProtKB-KW"/>
</dbReference>
<evidence type="ECO:0000313" key="5">
    <source>
        <dbReference type="EMBL" id="TFZ39948.1"/>
    </source>
</evidence>
<dbReference type="InterPro" id="IPR029058">
    <property type="entry name" value="AB_hydrolase_fold"/>
</dbReference>
<dbReference type="Gene3D" id="3.40.50.1820">
    <property type="entry name" value="alpha/beta hydrolase"/>
    <property type="match status" value="1"/>
</dbReference>
<dbReference type="RefSeq" id="WP_135271264.1">
    <property type="nucleotide sequence ID" value="NZ_SRIB01000008.1"/>
</dbReference>
<dbReference type="Pfam" id="PF00326">
    <property type="entry name" value="Peptidase_S9"/>
    <property type="match status" value="1"/>
</dbReference>
<comment type="similarity">
    <text evidence="1">Belongs to the peptidase S9C family.</text>
</comment>
<keyword evidence="2" id="KW-0645">Protease</keyword>
<proteinExistence type="inferred from homology"/>
<dbReference type="GO" id="GO:0004252">
    <property type="term" value="F:serine-type endopeptidase activity"/>
    <property type="evidence" value="ECO:0007669"/>
    <property type="project" value="TreeGrafter"/>
</dbReference>
<dbReference type="FunFam" id="3.40.50.1820:FF:000028">
    <property type="entry name" value="S9 family peptidase"/>
    <property type="match status" value="1"/>
</dbReference>
<dbReference type="OrthoDB" id="108903at2"/>
<keyword evidence="3" id="KW-0378">Hydrolase</keyword>
<feature type="domain" description="Peptidase S9 prolyl oligopeptidase catalytic" evidence="4">
    <location>
        <begin position="452"/>
        <end position="661"/>
    </location>
</feature>
<dbReference type="InterPro" id="IPR001375">
    <property type="entry name" value="Peptidase_S9_cat"/>
</dbReference>
<dbReference type="SUPFAM" id="SSF53474">
    <property type="entry name" value="alpha/beta-Hydrolases"/>
    <property type="match status" value="1"/>
</dbReference>
<comment type="caution">
    <text evidence="5">The sequence shown here is derived from an EMBL/GenBank/DDBJ whole genome shotgun (WGS) entry which is preliminary data.</text>
</comment>
<dbReference type="PANTHER" id="PTHR42776">
    <property type="entry name" value="SERINE PEPTIDASE S9 FAMILY MEMBER"/>
    <property type="match status" value="1"/>
</dbReference>
<evidence type="ECO:0000313" key="6">
    <source>
        <dbReference type="Proteomes" id="UP000298381"/>
    </source>
</evidence>
<dbReference type="PANTHER" id="PTHR42776:SF27">
    <property type="entry name" value="DIPEPTIDYL PEPTIDASE FAMILY MEMBER 6"/>
    <property type="match status" value="1"/>
</dbReference>
<evidence type="ECO:0000256" key="3">
    <source>
        <dbReference type="ARBA" id="ARBA00022801"/>
    </source>
</evidence>
<sequence>MNKLELKDFTDFKFISSINISPDAKFCGFVVSGIDVEENKYLSNIYIAHENDEIRKLTSFNEEKSFFWKDEKNIIFTALRDKKDKEKSEKGYPLTVFYEINIDGGEANKSFSVPLNILSTDMIDENHYLFTALYDESLGETIFLSDEELDKKINEKKEISDYEVLDEIPFWSNGEGFTNKKRARLYYYVKNENKLIPITDEFTNVHQVHLSKTKDKALLIASSFTDKMNLYSDIYTLDLSSLELDKISPFHDFNYACVYYVGDKIVFFGSDMKKYGINQNLDIFLMNNDGSNCKMLLNLDEGIGNSVGSDCRYGGSHNFKVDGDTLYFISTSGYNSFINKLTLDGKLEKITQPNGSIDGFDVVNGKIYFTGLRDIFLQELYILEENERPITNFNLWVAEEKTISKPIYVNVKNQDVSLDGFVLKPIDFDKTKSYPAILDIHGGPKTCYGSIFYHEMQVWANEGYFVFFLNPRGSDGYGDEFADIRGKYGSIDYDDIMVFTDKILELYPNIDKDNIGVTGGSYGGYMTNWIIGHTNRFKAAASQRSISNWVSFFGTSDIGYYFVQDQVGSNPWENQQKLWDNSPLKYANNVVTPTLFIHSNEDYRCWIDQGFQMFNSLKYHGVESKLVMFKGENHELSRSGKPKHRIKRLEEITHWFDKYLK</sequence>